<dbReference type="AlphaFoldDB" id="A0A0A2E789"/>
<dbReference type="RefSeq" id="WP_036875226.1">
    <property type="nucleotide sequence ID" value="NZ_JRFA01000031.1"/>
</dbReference>
<dbReference type="STRING" id="28115.HQ47_10220"/>
<evidence type="ECO:0000256" key="1">
    <source>
        <dbReference type="ARBA" id="ARBA00022801"/>
    </source>
</evidence>
<keyword evidence="5" id="KW-1185">Reference proteome</keyword>
<dbReference type="GO" id="GO:0004252">
    <property type="term" value="F:serine-type endopeptidase activity"/>
    <property type="evidence" value="ECO:0007669"/>
    <property type="project" value="InterPro"/>
</dbReference>
<dbReference type="InterPro" id="IPR053145">
    <property type="entry name" value="AB_hydrolase_Est10"/>
</dbReference>
<dbReference type="PROSITE" id="PS00708">
    <property type="entry name" value="PRO_ENDOPEP_SER"/>
    <property type="match status" value="1"/>
</dbReference>
<protein>
    <recommendedName>
        <fullName evidence="3">Serine aminopeptidase S33 domain-containing protein</fullName>
    </recommendedName>
</protein>
<dbReference type="GO" id="GO:0006508">
    <property type="term" value="P:proteolysis"/>
    <property type="evidence" value="ECO:0007669"/>
    <property type="project" value="InterPro"/>
</dbReference>
<dbReference type="PANTHER" id="PTHR43265">
    <property type="entry name" value="ESTERASE ESTD"/>
    <property type="match status" value="1"/>
</dbReference>
<proteinExistence type="predicted"/>
<sequence>MKRFFLFLLLLLPAFAFSQQLNGLWYGVVDLPSARMGVHIYLTPAKSGYASRVYGLWLGSNRIEVKNVFVEGDSVEIKAKGRGMTFKGRLITPDSICGEASHNENVMPVSFKRVPRPQTPRQPFRYQEQEVFFPGGSDSVRLAGTFTLPHYGGKQPAVLLLSSGGPQNRNNEMSGHEPNRLLADRLTRKGYAVLRYDDRGVSHSTGNYATATVPDLYADARSACVWLSEQGQVDANRIYIIGHSEGGLLASMLASDMPEVAGVVLLSVPAIPIKELLLHQRRTLMSLQGVPEELITVNEELNRQLYTWAADTIDNDTLKAMITEHMTQFYQERYDDMTESDIEAGCSRTVSLVVNNWFRSFVRLVPEEYISEIKCPVLAVYGNKDLMVDAHRNADALMNRFPSAEVHRLPGLNHLLQPARGERGTADYIHIPITMDEQVLELILRHLEDWSKRERTP</sequence>
<evidence type="ECO:0000256" key="2">
    <source>
        <dbReference type="SAM" id="SignalP"/>
    </source>
</evidence>
<comment type="caution">
    <text evidence="4">The sequence shown here is derived from an EMBL/GenBank/DDBJ whole genome shotgun (WGS) entry which is preliminary data.</text>
</comment>
<dbReference type="eggNOG" id="COG1073">
    <property type="taxonomic scope" value="Bacteria"/>
</dbReference>
<dbReference type="EMBL" id="JRFA01000031">
    <property type="protein sequence ID" value="KGN72309.1"/>
    <property type="molecule type" value="Genomic_DNA"/>
</dbReference>
<dbReference type="InterPro" id="IPR022742">
    <property type="entry name" value="Hydrolase_4"/>
</dbReference>
<evidence type="ECO:0000259" key="3">
    <source>
        <dbReference type="Pfam" id="PF12146"/>
    </source>
</evidence>
<evidence type="ECO:0000313" key="4">
    <source>
        <dbReference type="EMBL" id="KGN72309.1"/>
    </source>
</evidence>
<dbReference type="Pfam" id="PF12146">
    <property type="entry name" value="Hydrolase_4"/>
    <property type="match status" value="1"/>
</dbReference>
<keyword evidence="2" id="KW-0732">Signal</keyword>
<organism evidence="4 5">
    <name type="scientific">Porphyromonas macacae</name>
    <dbReference type="NCBI Taxonomy" id="28115"/>
    <lineage>
        <taxon>Bacteria</taxon>
        <taxon>Pseudomonadati</taxon>
        <taxon>Bacteroidota</taxon>
        <taxon>Bacteroidia</taxon>
        <taxon>Bacteroidales</taxon>
        <taxon>Porphyromonadaceae</taxon>
        <taxon>Porphyromonas</taxon>
    </lineage>
</organism>
<dbReference type="OrthoDB" id="9809549at2"/>
<dbReference type="GO" id="GO:0052689">
    <property type="term" value="F:carboxylic ester hydrolase activity"/>
    <property type="evidence" value="ECO:0007669"/>
    <property type="project" value="TreeGrafter"/>
</dbReference>
<feature type="chain" id="PRO_5001986903" description="Serine aminopeptidase S33 domain-containing protein" evidence="2">
    <location>
        <begin position="19"/>
        <end position="457"/>
    </location>
</feature>
<feature type="signal peptide" evidence="2">
    <location>
        <begin position="1"/>
        <end position="18"/>
    </location>
</feature>
<keyword evidence="1" id="KW-0378">Hydrolase</keyword>
<dbReference type="InterPro" id="IPR029058">
    <property type="entry name" value="AB_hydrolase_fold"/>
</dbReference>
<gene>
    <name evidence="4" type="ORF">HQ47_10220</name>
</gene>
<dbReference type="Proteomes" id="UP000030103">
    <property type="component" value="Unassembled WGS sequence"/>
</dbReference>
<reference evidence="4 5" key="1">
    <citation type="submission" date="2014-09" db="EMBL/GenBank/DDBJ databases">
        <title>Draft Genome Sequence of Porphyromonas macacae COT-192_OH2859.</title>
        <authorList>
            <person name="Wallis C."/>
            <person name="Deusch O."/>
            <person name="O'Flynn C."/>
            <person name="Davis I."/>
            <person name="Horsfall A."/>
            <person name="Kirkwood N."/>
            <person name="Harris S."/>
            <person name="Eisen J.A."/>
            <person name="Coil D.A."/>
            <person name="Darling A.E."/>
            <person name="Jospin G."/>
            <person name="Alexiev A."/>
        </authorList>
    </citation>
    <scope>NUCLEOTIDE SEQUENCE [LARGE SCALE GENOMIC DNA]</scope>
    <source>
        <strain evidence="5">COT-192 OH2859</strain>
    </source>
</reference>
<dbReference type="PANTHER" id="PTHR43265:SF1">
    <property type="entry name" value="ESTERASE ESTD"/>
    <property type="match status" value="1"/>
</dbReference>
<dbReference type="SUPFAM" id="SSF53474">
    <property type="entry name" value="alpha/beta-Hydrolases"/>
    <property type="match status" value="1"/>
</dbReference>
<accession>A0A0A2E789</accession>
<feature type="domain" description="Serine aminopeptidase S33" evidence="3">
    <location>
        <begin position="182"/>
        <end position="416"/>
    </location>
</feature>
<dbReference type="InterPro" id="IPR002471">
    <property type="entry name" value="Pept_S9_AS"/>
</dbReference>
<evidence type="ECO:0000313" key="5">
    <source>
        <dbReference type="Proteomes" id="UP000030103"/>
    </source>
</evidence>
<name>A0A0A2E789_9PORP</name>
<dbReference type="Gene3D" id="3.40.50.1820">
    <property type="entry name" value="alpha/beta hydrolase"/>
    <property type="match status" value="1"/>
</dbReference>